<dbReference type="EMBL" id="FPBF01000009">
    <property type="protein sequence ID" value="SFU17707.1"/>
    <property type="molecule type" value="Genomic_DNA"/>
</dbReference>
<accession>A0A1I7E1B0</accession>
<proteinExistence type="predicted"/>
<reference evidence="2" key="1">
    <citation type="submission" date="2016-10" db="EMBL/GenBank/DDBJ databases">
        <authorList>
            <person name="Varghese N."/>
            <person name="Submissions S."/>
        </authorList>
    </citation>
    <scope>NUCLEOTIDE SEQUENCE [LARGE SCALE GENOMIC DNA]</scope>
    <source>
        <strain evidence="2">DSM 23445</strain>
    </source>
</reference>
<evidence type="ECO:0000313" key="2">
    <source>
        <dbReference type="Proteomes" id="UP000199673"/>
    </source>
</evidence>
<dbReference type="Proteomes" id="UP000199673">
    <property type="component" value="Unassembled WGS sequence"/>
</dbReference>
<sequence length="67" mass="7634">MIIERTDDEVIIRLPSNVNTEGLQSLIDFLIYKEATANSTAKQNNVDALAKEVKSGWWAKNKDRLTR</sequence>
<name>A0A1I7E1B0_9BACT</name>
<protein>
    <submittedName>
        <fullName evidence="1">Uncharacterized protein</fullName>
    </submittedName>
</protein>
<dbReference type="AlphaFoldDB" id="A0A1I7E1B0"/>
<dbReference type="STRING" id="305507.SAMN04489724_4690"/>
<evidence type="ECO:0000313" key="1">
    <source>
        <dbReference type="EMBL" id="SFU17707.1"/>
    </source>
</evidence>
<organism evidence="1 2">
    <name type="scientific">Algoriphagus locisalis</name>
    <dbReference type="NCBI Taxonomy" id="305507"/>
    <lineage>
        <taxon>Bacteria</taxon>
        <taxon>Pseudomonadati</taxon>
        <taxon>Bacteroidota</taxon>
        <taxon>Cytophagia</taxon>
        <taxon>Cytophagales</taxon>
        <taxon>Cyclobacteriaceae</taxon>
        <taxon>Algoriphagus</taxon>
    </lineage>
</organism>
<dbReference type="RefSeq" id="WP_091697788.1">
    <property type="nucleotide sequence ID" value="NZ_FPBF01000009.1"/>
</dbReference>
<dbReference type="OrthoDB" id="1122968at2"/>
<gene>
    <name evidence="1" type="ORF">SAMN04489724_4690</name>
</gene>
<keyword evidence="2" id="KW-1185">Reference proteome</keyword>